<dbReference type="InterPro" id="IPR007603">
    <property type="entry name" value="Choline_transptr-like"/>
</dbReference>
<keyword evidence="9" id="KW-1185">Reference proteome</keyword>
<evidence type="ECO:0000256" key="1">
    <source>
        <dbReference type="ARBA" id="ARBA00004141"/>
    </source>
</evidence>
<feature type="transmembrane region" description="Helical" evidence="7">
    <location>
        <begin position="341"/>
        <end position="361"/>
    </location>
</feature>
<feature type="transmembrane region" description="Helical" evidence="7">
    <location>
        <begin position="604"/>
        <end position="626"/>
    </location>
</feature>
<dbReference type="OrthoDB" id="420519at2759"/>
<feature type="transmembrane region" description="Helical" evidence="7">
    <location>
        <begin position="746"/>
        <end position="772"/>
    </location>
</feature>
<name>B4NBG0_DROWI</name>
<protein>
    <recommendedName>
        <fullName evidence="10">CTL-like protein 2</fullName>
    </recommendedName>
</protein>
<dbReference type="InParanoid" id="B4NBG0"/>
<dbReference type="KEGG" id="dwi:6648197"/>
<evidence type="ECO:0000256" key="3">
    <source>
        <dbReference type="ARBA" id="ARBA00022692"/>
    </source>
</evidence>
<evidence type="ECO:0000256" key="6">
    <source>
        <dbReference type="ARBA" id="ARBA00023180"/>
    </source>
</evidence>
<feature type="transmembrane region" description="Helical" evidence="7">
    <location>
        <begin position="44"/>
        <end position="65"/>
    </location>
</feature>
<keyword evidence="3 7" id="KW-0812">Transmembrane</keyword>
<comment type="subcellular location">
    <subcellularLocation>
        <location evidence="1">Membrane</location>
        <topology evidence="1">Multi-pass membrane protein</topology>
    </subcellularLocation>
</comment>
<evidence type="ECO:0000256" key="4">
    <source>
        <dbReference type="ARBA" id="ARBA00022989"/>
    </source>
</evidence>
<dbReference type="HOGENOM" id="CLU_017181_3_1_1"/>
<evidence type="ECO:0008006" key="10">
    <source>
        <dbReference type="Google" id="ProtNLM"/>
    </source>
</evidence>
<evidence type="ECO:0000256" key="2">
    <source>
        <dbReference type="ARBA" id="ARBA00007168"/>
    </source>
</evidence>
<evidence type="ECO:0000256" key="5">
    <source>
        <dbReference type="ARBA" id="ARBA00023136"/>
    </source>
</evidence>
<accession>B4NBG0</accession>
<feature type="transmembrane region" description="Helical" evidence="7">
    <location>
        <begin position="436"/>
        <end position="464"/>
    </location>
</feature>
<dbReference type="Pfam" id="PF04515">
    <property type="entry name" value="Choline_transpo"/>
    <property type="match status" value="1"/>
</dbReference>
<feature type="transmembrane region" description="Helical" evidence="7">
    <location>
        <begin position="559"/>
        <end position="583"/>
    </location>
</feature>
<keyword evidence="6" id="KW-0325">Glycoprotein</keyword>
<dbReference type="FunCoup" id="B4NBG0">
    <property type="interactions" value="274"/>
</dbReference>
<dbReference type="PANTHER" id="PTHR12385:SF14">
    <property type="entry name" value="CHOLINE TRANSPORTER-LIKE 2"/>
    <property type="match status" value="1"/>
</dbReference>
<reference evidence="8 9" key="1">
    <citation type="journal article" date="2007" name="Nature">
        <title>Evolution of genes and genomes on the Drosophila phylogeny.</title>
        <authorList>
            <consortium name="Drosophila 12 Genomes Consortium"/>
            <person name="Clark A.G."/>
            <person name="Eisen M.B."/>
            <person name="Smith D.R."/>
            <person name="Bergman C.M."/>
            <person name="Oliver B."/>
            <person name="Markow T.A."/>
            <person name="Kaufman T.C."/>
            <person name="Kellis M."/>
            <person name="Gelbart W."/>
            <person name="Iyer V.N."/>
            <person name="Pollard D.A."/>
            <person name="Sackton T.B."/>
            <person name="Larracuente A.M."/>
            <person name="Singh N.D."/>
            <person name="Abad J.P."/>
            <person name="Abt D.N."/>
            <person name="Adryan B."/>
            <person name="Aguade M."/>
            <person name="Akashi H."/>
            <person name="Anderson W.W."/>
            <person name="Aquadro C.F."/>
            <person name="Ardell D.H."/>
            <person name="Arguello R."/>
            <person name="Artieri C.G."/>
            <person name="Barbash D.A."/>
            <person name="Barker D."/>
            <person name="Barsanti P."/>
            <person name="Batterham P."/>
            <person name="Batzoglou S."/>
            <person name="Begun D."/>
            <person name="Bhutkar A."/>
            <person name="Blanco E."/>
            <person name="Bosak S.A."/>
            <person name="Bradley R.K."/>
            <person name="Brand A.D."/>
            <person name="Brent M.R."/>
            <person name="Brooks A.N."/>
            <person name="Brown R.H."/>
            <person name="Butlin R.K."/>
            <person name="Caggese C."/>
            <person name="Calvi B.R."/>
            <person name="Bernardo de Carvalho A."/>
            <person name="Caspi A."/>
            <person name="Castrezana S."/>
            <person name="Celniker S.E."/>
            <person name="Chang J.L."/>
            <person name="Chapple C."/>
            <person name="Chatterji S."/>
            <person name="Chinwalla A."/>
            <person name="Civetta A."/>
            <person name="Clifton S.W."/>
            <person name="Comeron J.M."/>
            <person name="Costello J.C."/>
            <person name="Coyne J.A."/>
            <person name="Daub J."/>
            <person name="David R.G."/>
            <person name="Delcher A.L."/>
            <person name="Delehaunty K."/>
            <person name="Do C.B."/>
            <person name="Ebling H."/>
            <person name="Edwards K."/>
            <person name="Eickbush T."/>
            <person name="Evans J.D."/>
            <person name="Filipski A."/>
            <person name="Findeiss S."/>
            <person name="Freyhult E."/>
            <person name="Fulton L."/>
            <person name="Fulton R."/>
            <person name="Garcia A.C."/>
            <person name="Gardiner A."/>
            <person name="Garfield D.A."/>
            <person name="Garvin B.E."/>
            <person name="Gibson G."/>
            <person name="Gilbert D."/>
            <person name="Gnerre S."/>
            <person name="Godfrey J."/>
            <person name="Good R."/>
            <person name="Gotea V."/>
            <person name="Gravely B."/>
            <person name="Greenberg A.J."/>
            <person name="Griffiths-Jones S."/>
            <person name="Gross S."/>
            <person name="Guigo R."/>
            <person name="Gustafson E.A."/>
            <person name="Haerty W."/>
            <person name="Hahn M.W."/>
            <person name="Halligan D.L."/>
            <person name="Halpern A.L."/>
            <person name="Halter G.M."/>
            <person name="Han M.V."/>
            <person name="Heger A."/>
            <person name="Hillier L."/>
            <person name="Hinrichs A.S."/>
            <person name="Holmes I."/>
            <person name="Hoskins R.A."/>
            <person name="Hubisz M.J."/>
            <person name="Hultmark D."/>
            <person name="Huntley M.A."/>
            <person name="Jaffe D.B."/>
            <person name="Jagadeeshan S."/>
            <person name="Jeck W.R."/>
            <person name="Johnson J."/>
            <person name="Jones C.D."/>
            <person name="Jordan W.C."/>
            <person name="Karpen G.H."/>
            <person name="Kataoka E."/>
            <person name="Keightley P.D."/>
            <person name="Kheradpour P."/>
            <person name="Kirkness E.F."/>
            <person name="Koerich L.B."/>
            <person name="Kristiansen K."/>
            <person name="Kudrna D."/>
            <person name="Kulathinal R.J."/>
            <person name="Kumar S."/>
            <person name="Kwok R."/>
            <person name="Lander E."/>
            <person name="Langley C.H."/>
            <person name="Lapoint R."/>
            <person name="Lazzaro B.P."/>
            <person name="Lee S.J."/>
            <person name="Levesque L."/>
            <person name="Li R."/>
            <person name="Lin C.F."/>
            <person name="Lin M.F."/>
            <person name="Lindblad-Toh K."/>
            <person name="Llopart A."/>
            <person name="Long M."/>
            <person name="Low L."/>
            <person name="Lozovsky E."/>
            <person name="Lu J."/>
            <person name="Luo M."/>
            <person name="Machado C.A."/>
            <person name="Makalowski W."/>
            <person name="Marzo M."/>
            <person name="Matsuda M."/>
            <person name="Matzkin L."/>
            <person name="McAllister B."/>
            <person name="McBride C.S."/>
            <person name="McKernan B."/>
            <person name="McKernan K."/>
            <person name="Mendez-Lago M."/>
            <person name="Minx P."/>
            <person name="Mollenhauer M.U."/>
            <person name="Montooth K."/>
            <person name="Mount S.M."/>
            <person name="Mu X."/>
            <person name="Myers E."/>
            <person name="Negre B."/>
            <person name="Newfeld S."/>
            <person name="Nielsen R."/>
            <person name="Noor M.A."/>
            <person name="O'Grady P."/>
            <person name="Pachter L."/>
            <person name="Papaceit M."/>
            <person name="Parisi M.J."/>
            <person name="Parisi M."/>
            <person name="Parts L."/>
            <person name="Pedersen J.S."/>
            <person name="Pesole G."/>
            <person name="Phillippy A.M."/>
            <person name="Ponting C.P."/>
            <person name="Pop M."/>
            <person name="Porcelli D."/>
            <person name="Powell J.R."/>
            <person name="Prohaska S."/>
            <person name="Pruitt K."/>
            <person name="Puig M."/>
            <person name="Quesneville H."/>
            <person name="Ram K.R."/>
            <person name="Rand D."/>
            <person name="Rasmussen M.D."/>
            <person name="Reed L.K."/>
            <person name="Reenan R."/>
            <person name="Reily A."/>
            <person name="Remington K.A."/>
            <person name="Rieger T.T."/>
            <person name="Ritchie M.G."/>
            <person name="Robin C."/>
            <person name="Rogers Y.H."/>
            <person name="Rohde C."/>
            <person name="Rozas J."/>
            <person name="Rubenfield M.J."/>
            <person name="Ruiz A."/>
            <person name="Russo S."/>
            <person name="Salzberg S.L."/>
            <person name="Sanchez-Gracia A."/>
            <person name="Saranga D.J."/>
            <person name="Sato H."/>
            <person name="Schaeffer S.W."/>
            <person name="Schatz M.C."/>
            <person name="Schlenke T."/>
            <person name="Schwartz R."/>
            <person name="Segarra C."/>
            <person name="Singh R.S."/>
            <person name="Sirot L."/>
            <person name="Sirota M."/>
            <person name="Sisneros N.B."/>
            <person name="Smith C.D."/>
            <person name="Smith T.F."/>
            <person name="Spieth J."/>
            <person name="Stage D.E."/>
            <person name="Stark A."/>
            <person name="Stephan W."/>
            <person name="Strausberg R.L."/>
            <person name="Strempel S."/>
            <person name="Sturgill D."/>
            <person name="Sutton G."/>
            <person name="Sutton G.G."/>
            <person name="Tao W."/>
            <person name="Teichmann S."/>
            <person name="Tobari Y.N."/>
            <person name="Tomimura Y."/>
            <person name="Tsolas J.M."/>
            <person name="Valente V.L."/>
            <person name="Venter E."/>
            <person name="Venter J.C."/>
            <person name="Vicario S."/>
            <person name="Vieira F.G."/>
            <person name="Vilella A.J."/>
            <person name="Villasante A."/>
            <person name="Walenz B."/>
            <person name="Wang J."/>
            <person name="Wasserman M."/>
            <person name="Watts T."/>
            <person name="Wilson D."/>
            <person name="Wilson R.K."/>
            <person name="Wing R.A."/>
            <person name="Wolfner M.F."/>
            <person name="Wong A."/>
            <person name="Wong G.K."/>
            <person name="Wu C.I."/>
            <person name="Wu G."/>
            <person name="Yamamoto D."/>
            <person name="Yang H.P."/>
            <person name="Yang S.P."/>
            <person name="Yorke J.A."/>
            <person name="Yoshida K."/>
            <person name="Zdobnov E."/>
            <person name="Zhang P."/>
            <person name="Zhang Y."/>
            <person name="Zimin A.V."/>
            <person name="Baldwin J."/>
            <person name="Abdouelleil A."/>
            <person name="Abdulkadir J."/>
            <person name="Abebe A."/>
            <person name="Abera B."/>
            <person name="Abreu J."/>
            <person name="Acer S.C."/>
            <person name="Aftuck L."/>
            <person name="Alexander A."/>
            <person name="An P."/>
            <person name="Anderson E."/>
            <person name="Anderson S."/>
            <person name="Arachi H."/>
            <person name="Azer M."/>
            <person name="Bachantsang P."/>
            <person name="Barry A."/>
            <person name="Bayul T."/>
            <person name="Berlin A."/>
            <person name="Bessette D."/>
            <person name="Bloom T."/>
            <person name="Blye J."/>
            <person name="Boguslavskiy L."/>
            <person name="Bonnet C."/>
            <person name="Boukhgalter B."/>
            <person name="Bourzgui I."/>
            <person name="Brown A."/>
            <person name="Cahill P."/>
            <person name="Channer S."/>
            <person name="Cheshatsang Y."/>
            <person name="Chuda L."/>
            <person name="Citroen M."/>
            <person name="Collymore A."/>
            <person name="Cooke P."/>
            <person name="Costello M."/>
            <person name="D'Aco K."/>
            <person name="Daza R."/>
            <person name="De Haan G."/>
            <person name="DeGray S."/>
            <person name="DeMaso C."/>
            <person name="Dhargay N."/>
            <person name="Dooley K."/>
            <person name="Dooley E."/>
            <person name="Doricent M."/>
            <person name="Dorje P."/>
            <person name="Dorjee K."/>
            <person name="Dupes A."/>
            <person name="Elong R."/>
            <person name="Falk J."/>
            <person name="Farina A."/>
            <person name="Faro S."/>
            <person name="Ferguson D."/>
            <person name="Fisher S."/>
            <person name="Foley C.D."/>
            <person name="Franke A."/>
            <person name="Friedrich D."/>
            <person name="Gadbois L."/>
            <person name="Gearin G."/>
            <person name="Gearin C.R."/>
            <person name="Giannoukos G."/>
            <person name="Goode T."/>
            <person name="Graham J."/>
            <person name="Grandbois E."/>
            <person name="Grewal S."/>
            <person name="Gyaltsen K."/>
            <person name="Hafez N."/>
            <person name="Hagos B."/>
            <person name="Hall J."/>
            <person name="Henson C."/>
            <person name="Hollinger A."/>
            <person name="Honan T."/>
            <person name="Huard M.D."/>
            <person name="Hughes L."/>
            <person name="Hurhula B."/>
            <person name="Husby M.E."/>
            <person name="Kamat A."/>
            <person name="Kanga B."/>
            <person name="Kashin S."/>
            <person name="Khazanovich D."/>
            <person name="Kisner P."/>
            <person name="Lance K."/>
            <person name="Lara M."/>
            <person name="Lee W."/>
            <person name="Lennon N."/>
            <person name="Letendre F."/>
            <person name="LeVine R."/>
            <person name="Lipovsky A."/>
            <person name="Liu X."/>
            <person name="Liu J."/>
            <person name="Liu S."/>
            <person name="Lokyitsang T."/>
            <person name="Lokyitsang Y."/>
            <person name="Lubonja R."/>
            <person name="Lui A."/>
            <person name="MacDonald P."/>
            <person name="Magnisalis V."/>
            <person name="Maru K."/>
            <person name="Matthews C."/>
            <person name="McCusker W."/>
            <person name="McDonough S."/>
            <person name="Mehta T."/>
            <person name="Meldrim J."/>
            <person name="Meneus L."/>
            <person name="Mihai O."/>
            <person name="Mihalev A."/>
            <person name="Mihova T."/>
            <person name="Mittelman R."/>
            <person name="Mlenga V."/>
            <person name="Montmayeur A."/>
            <person name="Mulrain L."/>
            <person name="Navidi A."/>
            <person name="Naylor J."/>
            <person name="Negash T."/>
            <person name="Nguyen T."/>
            <person name="Nguyen N."/>
            <person name="Nicol R."/>
            <person name="Norbu C."/>
            <person name="Norbu N."/>
            <person name="Novod N."/>
            <person name="O'Neill B."/>
            <person name="Osman S."/>
            <person name="Markiewicz E."/>
            <person name="Oyono O.L."/>
            <person name="Patti C."/>
            <person name="Phunkhang P."/>
            <person name="Pierre F."/>
            <person name="Priest M."/>
            <person name="Raghuraman S."/>
            <person name="Rege F."/>
            <person name="Reyes R."/>
            <person name="Rise C."/>
            <person name="Rogov P."/>
            <person name="Ross K."/>
            <person name="Ryan E."/>
            <person name="Settipalli S."/>
            <person name="Shea T."/>
            <person name="Sherpa N."/>
            <person name="Shi L."/>
            <person name="Shih D."/>
            <person name="Sparrow T."/>
            <person name="Spaulding J."/>
            <person name="Stalker J."/>
            <person name="Stange-Thomann N."/>
            <person name="Stavropoulos S."/>
            <person name="Stone C."/>
            <person name="Strader C."/>
            <person name="Tesfaye S."/>
            <person name="Thomson T."/>
            <person name="Thoulutsang Y."/>
            <person name="Thoulutsang D."/>
            <person name="Topham K."/>
            <person name="Topping I."/>
            <person name="Tsamla T."/>
            <person name="Vassiliev H."/>
            <person name="Vo A."/>
            <person name="Wangchuk T."/>
            <person name="Wangdi T."/>
            <person name="Weiand M."/>
            <person name="Wilkinson J."/>
            <person name="Wilson A."/>
            <person name="Yadav S."/>
            <person name="Young G."/>
            <person name="Yu Q."/>
            <person name="Zembek L."/>
            <person name="Zhong D."/>
            <person name="Zimmer A."/>
            <person name="Zwirko Z."/>
            <person name="Jaffe D.B."/>
            <person name="Alvarez P."/>
            <person name="Brockman W."/>
            <person name="Butler J."/>
            <person name="Chin C."/>
            <person name="Gnerre S."/>
            <person name="Grabherr M."/>
            <person name="Kleber M."/>
            <person name="Mauceli E."/>
            <person name="MacCallum I."/>
        </authorList>
    </citation>
    <scope>NUCLEOTIDE SEQUENCE [LARGE SCALE GENOMIC DNA]</scope>
    <source>
        <strain evidence="9">Tucson 14030-0811.24</strain>
    </source>
</reference>
<feature type="transmembrane region" description="Helical" evidence="7">
    <location>
        <begin position="313"/>
        <end position="334"/>
    </location>
</feature>
<evidence type="ECO:0000313" key="9">
    <source>
        <dbReference type="Proteomes" id="UP000007798"/>
    </source>
</evidence>
<dbReference type="eggNOG" id="KOG1362">
    <property type="taxonomic scope" value="Eukaryota"/>
</dbReference>
<evidence type="ECO:0000313" key="8">
    <source>
        <dbReference type="EMBL" id="EDW81124.2"/>
    </source>
</evidence>
<gene>
    <name evidence="8" type="primary">Dwil\GK11890</name>
    <name evidence="8" type="ORF">Dwil_GK11890</name>
</gene>
<keyword evidence="4 7" id="KW-1133">Transmembrane helix</keyword>
<dbReference type="AlphaFoldDB" id="B4NBG0"/>
<dbReference type="GO" id="GO:0016020">
    <property type="term" value="C:membrane"/>
    <property type="evidence" value="ECO:0007669"/>
    <property type="project" value="UniProtKB-SubCell"/>
</dbReference>
<dbReference type="PANTHER" id="PTHR12385">
    <property type="entry name" value="CHOLINE TRANSPORTER-LIKE (SLC FAMILY 44)"/>
    <property type="match status" value="1"/>
</dbReference>
<proteinExistence type="inferred from homology"/>
<evidence type="ECO:0000256" key="7">
    <source>
        <dbReference type="SAM" id="Phobius"/>
    </source>
</evidence>
<feature type="transmembrane region" description="Helical" evidence="7">
    <location>
        <begin position="394"/>
        <end position="415"/>
    </location>
</feature>
<organism evidence="8 9">
    <name type="scientific">Drosophila willistoni</name>
    <name type="common">Fruit fly</name>
    <dbReference type="NCBI Taxonomy" id="7260"/>
    <lineage>
        <taxon>Eukaryota</taxon>
        <taxon>Metazoa</taxon>
        <taxon>Ecdysozoa</taxon>
        <taxon>Arthropoda</taxon>
        <taxon>Hexapoda</taxon>
        <taxon>Insecta</taxon>
        <taxon>Pterygota</taxon>
        <taxon>Neoptera</taxon>
        <taxon>Endopterygota</taxon>
        <taxon>Diptera</taxon>
        <taxon>Brachycera</taxon>
        <taxon>Muscomorpha</taxon>
        <taxon>Ephydroidea</taxon>
        <taxon>Drosophilidae</taxon>
        <taxon>Drosophila</taxon>
        <taxon>Sophophora</taxon>
    </lineage>
</organism>
<dbReference type="GO" id="GO:0022857">
    <property type="term" value="F:transmembrane transporter activity"/>
    <property type="evidence" value="ECO:0007669"/>
    <property type="project" value="InterPro"/>
</dbReference>
<keyword evidence="5 7" id="KW-0472">Membrane</keyword>
<dbReference type="Proteomes" id="UP000007798">
    <property type="component" value="Unassembled WGS sequence"/>
</dbReference>
<feature type="transmembrane region" description="Helical" evidence="7">
    <location>
        <begin position="705"/>
        <end position="726"/>
    </location>
</feature>
<comment type="similarity">
    <text evidence="2">Belongs to the CTL (choline transporter-like) family.</text>
</comment>
<sequence>MPREQNTTNNMTESDELMNKYGEPLRYDRNFKGPRQKDRSCTDVPCLLLFILFLAGWGFIAHYAIKNGDLNKLMVPTDSLNRKCGIDSSVLNKKYLFFFNLSQCIDPLVPLTGCQTPQVCVESCPKESFIWDTMKDRPFDELKSKLICITEETYSTIHTKNDIERAIENQLCARWYIKSAPFLNRCMFEFSEKMCEFIPSFLLRGGRSRRDLLQLAGNASSEPEIQAQALVLNMPQYLVAPPTPDSKQHAEIVEEPIVQCRRRLNEAVIKEKMMQTDTRLAKLVGNMVAHFYNGTHDAQRLGEEIVEDLVNSWSVILVALLCTLIASLVFIALMRWLSAPILWFSIIGVLVGLLVGIYYTIRQYTHWKKTPTVPNHGLNLQSTVTNVLQDQSTWLYLSIFLGACFIIILLLVVVLRKRIRIAIALTKEGSKAVSTVISTVFFPIFSWILFIVAITFAIGVGLYLGSIGQSSYRMVQRLTANGEPTKEQCRCDGLAINYTIGSACDPQIFQQNCYNPQASTSGFFQQTQRVPCANTTCSFEKIENPRLVQWFIVYNVFGFLWLSFFISAFSDMVLAATFARWYWTFKKRDVPYFTLTGAFFQTAFYHLGTVAFGSLILAICRMIRLILEYIDNKLKKYDNSVTRAILCCMRCFFWLLETFLKFLNRNAYIMCAIHGKNFCSSAKDSFNLIMRNFLRVVTLDKVTDFLFFLSKMLLTAGSGVATYYFLANNPAIVQLHYKEVPTAVVVIAAFLISSVFFGVYSMAVDTLFLCFLEDCERNDGTPEKPYFMSKQLMKILGKKNKLPPRQRRK</sequence>
<dbReference type="STRING" id="7260.B4NBG0"/>
<dbReference type="EMBL" id="CH964232">
    <property type="protein sequence ID" value="EDW81124.2"/>
    <property type="molecule type" value="Genomic_DNA"/>
</dbReference>
<feature type="transmembrane region" description="Helical" evidence="7">
    <location>
        <begin position="641"/>
        <end position="660"/>
    </location>
</feature>